<name>A0A0K9PMA2_ZOSMR</name>
<evidence type="ECO:0000256" key="1">
    <source>
        <dbReference type="ARBA" id="ARBA00022679"/>
    </source>
</evidence>
<reference evidence="3" key="1">
    <citation type="journal article" date="2016" name="Nature">
        <title>The genome of the seagrass Zostera marina reveals angiosperm adaptation to the sea.</title>
        <authorList>
            <person name="Olsen J.L."/>
            <person name="Rouze P."/>
            <person name="Verhelst B."/>
            <person name="Lin Y.-C."/>
            <person name="Bayer T."/>
            <person name="Collen J."/>
            <person name="Dattolo E."/>
            <person name="De Paoli E."/>
            <person name="Dittami S."/>
            <person name="Maumus F."/>
            <person name="Michel G."/>
            <person name="Kersting A."/>
            <person name="Lauritano C."/>
            <person name="Lohaus R."/>
            <person name="Toepel M."/>
            <person name="Tonon T."/>
            <person name="Vanneste K."/>
            <person name="Amirebrahimi M."/>
            <person name="Brakel J."/>
            <person name="Bostroem C."/>
            <person name="Chovatia M."/>
            <person name="Grimwood J."/>
            <person name="Jenkins J.W."/>
            <person name="Jueterbock A."/>
            <person name="Mraz A."/>
            <person name="Stam W.T."/>
            <person name="Tice H."/>
            <person name="Bornberg-Bauer E."/>
            <person name="Green P.J."/>
            <person name="Pearson G.A."/>
            <person name="Procaccini G."/>
            <person name="Duarte C.M."/>
            <person name="Schmutz J."/>
            <person name="Reusch T.B.H."/>
            <person name="Van de Peer Y."/>
        </authorList>
    </citation>
    <scope>NUCLEOTIDE SEQUENCE [LARGE SCALE GENOMIC DNA]</scope>
    <source>
        <strain evidence="3">cv. Finnish</strain>
    </source>
</reference>
<dbReference type="GO" id="GO:0005737">
    <property type="term" value="C:cytoplasm"/>
    <property type="evidence" value="ECO:0000318"/>
    <property type="project" value="GO_Central"/>
</dbReference>
<accession>A0A0K9PMA2</accession>
<dbReference type="STRING" id="29655.A0A0K9PMA2"/>
<comment type="caution">
    <text evidence="2">The sequence shown here is derived from an EMBL/GenBank/DDBJ whole genome shotgun (WGS) entry which is preliminary data.</text>
</comment>
<dbReference type="InterPro" id="IPR051283">
    <property type="entry name" value="Sec_Metabolite_Acyltrans"/>
</dbReference>
<dbReference type="OMA" id="CGATMIS"/>
<dbReference type="Pfam" id="PF02458">
    <property type="entry name" value="Transferase"/>
    <property type="match status" value="1"/>
</dbReference>
<dbReference type="PANTHER" id="PTHR31896">
    <property type="entry name" value="FAMILY REGULATORY PROTEIN, PUTATIVE (AFU_ORTHOLOGUE AFUA_3G14730)-RELATED"/>
    <property type="match status" value="1"/>
</dbReference>
<dbReference type="InterPro" id="IPR023213">
    <property type="entry name" value="CAT-like_dom_sf"/>
</dbReference>
<organism evidence="2 3">
    <name type="scientific">Zostera marina</name>
    <name type="common">Eelgrass</name>
    <dbReference type="NCBI Taxonomy" id="29655"/>
    <lineage>
        <taxon>Eukaryota</taxon>
        <taxon>Viridiplantae</taxon>
        <taxon>Streptophyta</taxon>
        <taxon>Embryophyta</taxon>
        <taxon>Tracheophyta</taxon>
        <taxon>Spermatophyta</taxon>
        <taxon>Magnoliopsida</taxon>
        <taxon>Liliopsida</taxon>
        <taxon>Zosteraceae</taxon>
        <taxon>Zostera</taxon>
    </lineage>
</organism>
<gene>
    <name evidence="2" type="ORF">ZOSMA_1G00650</name>
</gene>
<dbReference type="Gene3D" id="3.30.559.10">
    <property type="entry name" value="Chloramphenicol acetyltransferase-like domain"/>
    <property type="match status" value="2"/>
</dbReference>
<evidence type="ECO:0000313" key="3">
    <source>
        <dbReference type="Proteomes" id="UP000036987"/>
    </source>
</evidence>
<evidence type="ECO:0000313" key="2">
    <source>
        <dbReference type="EMBL" id="KMZ70094.1"/>
    </source>
</evidence>
<keyword evidence="1 2" id="KW-0808">Transferase</keyword>
<dbReference type="EMBL" id="LFYR01000729">
    <property type="protein sequence ID" value="KMZ70094.1"/>
    <property type="molecule type" value="Genomic_DNA"/>
</dbReference>
<dbReference type="AlphaFoldDB" id="A0A0K9PMA2"/>
<proteinExistence type="predicted"/>
<sequence length="452" mass="50069">MPTQSISQISTTLVVPVSRPANAKERVHLTTWDLNFIATPYIQMGNLYKLKPESPWSMGEIFDRLERALAEVLVYYYPLAGRFVTEKVKDSDKGVFTYIDCAPRGVEFVRATAKEICVDDILRPLFVPHFVRDLFPLDRAVNLQGHISPLVGIKVTELADGIFIGCSHNHATGDGTSFWNFFNSFAEVSRGVNPITQPPVHERWFSDDSPPPIVLPFNKIEDLLVKFLPPVPKVAIFHFSPESTAKLKEKANKATGKNGTISSFQALSGLVWRCITRARGFPETDSVTCHLAFDNRARLQPPCSPNYYGNNLSAVMSHTTVGEILTNDLGWAGGLLKEKIAIQTDGSIRESVVQWLNNRDKLMTVHSCMFNDHNIFFVGSSRFNAYGCDFGWGEAVAIRSGSCNNLDGIVVTYPGCEGQGSIDLEISLAPDTMSKLLLDDEFMSATSSTFLS</sequence>
<keyword evidence="3" id="KW-1185">Reference proteome</keyword>
<dbReference type="Proteomes" id="UP000036987">
    <property type="component" value="Unassembled WGS sequence"/>
</dbReference>
<dbReference type="GO" id="GO:0016747">
    <property type="term" value="F:acyltransferase activity, transferring groups other than amino-acyl groups"/>
    <property type="evidence" value="ECO:0000318"/>
    <property type="project" value="GO_Central"/>
</dbReference>
<dbReference type="OrthoDB" id="1862401at2759"/>
<protein>
    <submittedName>
        <fullName evidence="2">HXXXD-type acyl-transferase-like protein</fullName>
    </submittedName>
</protein>
<dbReference type="PANTHER" id="PTHR31896:SF12">
    <property type="entry name" value="HXXXD-TYPE ACYL-TRANSFERASE FAMILY PROTEIN"/>
    <property type="match status" value="1"/>
</dbReference>